<organism evidence="3 4">
    <name type="scientific">Hesseltinella vesiculosa</name>
    <dbReference type="NCBI Taxonomy" id="101127"/>
    <lineage>
        <taxon>Eukaryota</taxon>
        <taxon>Fungi</taxon>
        <taxon>Fungi incertae sedis</taxon>
        <taxon>Mucoromycota</taxon>
        <taxon>Mucoromycotina</taxon>
        <taxon>Mucoromycetes</taxon>
        <taxon>Mucorales</taxon>
        <taxon>Cunninghamellaceae</taxon>
        <taxon>Hesseltinella</taxon>
    </lineage>
</organism>
<evidence type="ECO:0000313" key="3">
    <source>
        <dbReference type="EMBL" id="ORX51894.1"/>
    </source>
</evidence>
<evidence type="ECO:0000256" key="1">
    <source>
        <dbReference type="SAM" id="MobiDB-lite"/>
    </source>
</evidence>
<gene>
    <name evidence="3" type="ORF">DM01DRAFT_1346718</name>
</gene>
<reference evidence="3 4" key="1">
    <citation type="submission" date="2016-07" db="EMBL/GenBank/DDBJ databases">
        <title>Pervasive Adenine N6-methylation of Active Genes in Fungi.</title>
        <authorList>
            <consortium name="DOE Joint Genome Institute"/>
            <person name="Mondo S.J."/>
            <person name="Dannebaum R.O."/>
            <person name="Kuo R.C."/>
            <person name="Labutti K."/>
            <person name="Haridas S."/>
            <person name="Kuo A."/>
            <person name="Salamov A."/>
            <person name="Ahrendt S.R."/>
            <person name="Lipzen A."/>
            <person name="Sullivan W."/>
            <person name="Andreopoulos W.B."/>
            <person name="Clum A."/>
            <person name="Lindquist E."/>
            <person name="Daum C."/>
            <person name="Ramamoorthy G.K."/>
            <person name="Gryganskyi A."/>
            <person name="Culley D."/>
            <person name="Magnuson J.K."/>
            <person name="James T.Y."/>
            <person name="O'Malley M.A."/>
            <person name="Stajich J.E."/>
            <person name="Spatafora J.W."/>
            <person name="Visel A."/>
            <person name="Grigoriev I.V."/>
        </authorList>
    </citation>
    <scope>NUCLEOTIDE SEQUENCE [LARGE SCALE GENOMIC DNA]</scope>
    <source>
        <strain evidence="3 4">NRRL 3301</strain>
    </source>
</reference>
<feature type="region of interest" description="Disordered" evidence="1">
    <location>
        <begin position="124"/>
        <end position="149"/>
    </location>
</feature>
<feature type="signal peptide" evidence="2">
    <location>
        <begin position="1"/>
        <end position="20"/>
    </location>
</feature>
<keyword evidence="2" id="KW-0732">Signal</keyword>
<accession>A0A1X2GED9</accession>
<protein>
    <submittedName>
        <fullName evidence="3">Uncharacterized protein</fullName>
    </submittedName>
</protein>
<dbReference type="AlphaFoldDB" id="A0A1X2GED9"/>
<comment type="caution">
    <text evidence="3">The sequence shown here is derived from an EMBL/GenBank/DDBJ whole genome shotgun (WGS) entry which is preliminary data.</text>
</comment>
<evidence type="ECO:0000313" key="4">
    <source>
        <dbReference type="Proteomes" id="UP000242146"/>
    </source>
</evidence>
<dbReference type="Proteomes" id="UP000242146">
    <property type="component" value="Unassembled WGS sequence"/>
</dbReference>
<feature type="compositionally biased region" description="Low complexity" evidence="1">
    <location>
        <begin position="126"/>
        <end position="142"/>
    </location>
</feature>
<dbReference type="EMBL" id="MCGT01000019">
    <property type="protein sequence ID" value="ORX51894.1"/>
    <property type="molecule type" value="Genomic_DNA"/>
</dbReference>
<keyword evidence="4" id="KW-1185">Reference proteome</keyword>
<feature type="chain" id="PRO_5012349173" evidence="2">
    <location>
        <begin position="21"/>
        <end position="149"/>
    </location>
</feature>
<name>A0A1X2GED9_9FUNG</name>
<proteinExistence type="predicted"/>
<evidence type="ECO:0000256" key="2">
    <source>
        <dbReference type="SAM" id="SignalP"/>
    </source>
</evidence>
<sequence>MRFLLCLAFCFATLVSSALGQFGQLTGYMSGQGSQFTISFDTLPKVFVGQNRRPFIEPSFKVEVTAGLSVAVGELGSGDAMFYVIANVAPGRSLMTIVQNNIEAMVVLIPNSVAAELTAGQGQFVEAQSQSGESQDQSGEAQDQPVEAP</sequence>